<evidence type="ECO:0000313" key="1">
    <source>
        <dbReference type="EMBL" id="OGE03284.1"/>
    </source>
</evidence>
<gene>
    <name evidence="1" type="ORF">A2196_06010</name>
</gene>
<protein>
    <submittedName>
        <fullName evidence="1">Uncharacterized protein</fullName>
    </submittedName>
</protein>
<dbReference type="STRING" id="1797737.A2196_06010"/>
<evidence type="ECO:0000313" key="2">
    <source>
        <dbReference type="Proteomes" id="UP000176751"/>
    </source>
</evidence>
<dbReference type="Proteomes" id="UP000176751">
    <property type="component" value="Unassembled WGS sequence"/>
</dbReference>
<accession>A0A1F5HGN1</accession>
<organism evidence="1 2">
    <name type="scientific">Candidatus Curtissbacteria bacterium RIFOXYA1_FULL_41_14</name>
    <dbReference type="NCBI Taxonomy" id="1797737"/>
    <lineage>
        <taxon>Bacteria</taxon>
        <taxon>Candidatus Curtissiibacteriota</taxon>
    </lineage>
</organism>
<name>A0A1F5HGN1_9BACT</name>
<dbReference type="EMBL" id="MFCA01000001">
    <property type="protein sequence ID" value="OGE03284.1"/>
    <property type="molecule type" value="Genomic_DNA"/>
</dbReference>
<reference evidence="1 2" key="1">
    <citation type="journal article" date="2016" name="Nat. Commun.">
        <title>Thousands of microbial genomes shed light on interconnected biogeochemical processes in an aquifer system.</title>
        <authorList>
            <person name="Anantharaman K."/>
            <person name="Brown C.T."/>
            <person name="Hug L.A."/>
            <person name="Sharon I."/>
            <person name="Castelle C.J."/>
            <person name="Probst A.J."/>
            <person name="Thomas B.C."/>
            <person name="Singh A."/>
            <person name="Wilkins M.J."/>
            <person name="Karaoz U."/>
            <person name="Brodie E.L."/>
            <person name="Williams K.H."/>
            <person name="Hubbard S.S."/>
            <person name="Banfield J.F."/>
        </authorList>
    </citation>
    <scope>NUCLEOTIDE SEQUENCE [LARGE SCALE GENOMIC DNA]</scope>
</reference>
<comment type="caution">
    <text evidence="1">The sequence shown here is derived from an EMBL/GenBank/DDBJ whole genome shotgun (WGS) entry which is preliminary data.</text>
</comment>
<dbReference type="AlphaFoldDB" id="A0A1F5HGN1"/>
<proteinExistence type="predicted"/>
<sequence>MNENQPTPFEHVDTPDELQYWQFVAGDYSRHLTLYSARPPFIGSSGIHPDANFEELRKWLNDEAKYRKEIANSPVHELRSCELSFKKIIDYYLERNKAAERPTIAMDVGAMAATSWIRLGCAFREQIERGQLLLIATNRTYSPYDQGLDIPKMPDELKEFVREN</sequence>